<dbReference type="Proteomes" id="UP000053342">
    <property type="component" value="Unassembled WGS sequence"/>
</dbReference>
<comment type="pathway">
    <text evidence="2 12">Glycolipid biosynthesis; glycosylphosphatidylinositol-anchor biosynthesis.</text>
</comment>
<keyword evidence="9 12" id="KW-0256">Endoplasmic reticulum</keyword>
<dbReference type="Pfam" id="PF04188">
    <property type="entry name" value="Mannosyl_trans2"/>
    <property type="match status" value="1"/>
</dbReference>
<dbReference type="RefSeq" id="XP_016264839.1">
    <property type="nucleotide sequence ID" value="XM_016403834.1"/>
</dbReference>
<dbReference type="UniPathway" id="UPA00196"/>
<feature type="transmembrane region" description="Helical" evidence="12">
    <location>
        <begin position="231"/>
        <end position="251"/>
    </location>
</feature>
<feature type="transmembrane region" description="Helical" evidence="12">
    <location>
        <begin position="473"/>
        <end position="495"/>
    </location>
</feature>
<proteinExistence type="inferred from homology"/>
<evidence type="ECO:0000256" key="8">
    <source>
        <dbReference type="ARBA" id="ARBA00022692"/>
    </source>
</evidence>
<feature type="region of interest" description="Disordered" evidence="13">
    <location>
        <begin position="384"/>
        <end position="411"/>
    </location>
</feature>
<comment type="function">
    <text evidence="12">Mannosyltransferase involved in glycosylphosphatidylinositol-anchor biosynthesis.</text>
</comment>
<keyword evidence="15" id="KW-1185">Reference proteome</keyword>
<sequence>MAPPVMTTGSILLRYGCSHPIATLSALFLAWKSLLLLIIFTSPRLGYDTSSSLLLSVGGKNENENAITGYLSGTPNQIESPWLKFVRWDAIYFTQMAEHGHVFEQEWAFGIGISSTIRWTAKIIGRTMDIGNLTASFMVAGVCLSHVAHWLAVLQIWAIASHLMGAGGGGSNRKSQKESSSEVPFLAAVMHIISPAGVFLSTPNTESLFACLSFCGFLAFLSATSQFHQGTVLRGACTMVASGLAFGLATLIRSNGILAGIPFLIEAVSIAFAVLSSQGVSLSRVVRLGSVVVGGLLVATGMVLPQVLAYQEYCAGQSPGQRREWCEWTIPSIFTFVQSHYWNVGPFRYWTFSNLPLFLLAAPTLWILVQSAIEVMKKPEMVIRGKSPSSSSSSSPTGKGVTNTSTSKISSTNNNQHRLVVAASLALPQFSLAVLAFTSYHVQIITRISSGYPLWYIWLAAKIRSQETKNTSVAIIIIRWMIIYALVQAGLYASFLPPA</sequence>
<keyword evidence="5 12" id="KW-0337">GPI-anchor biosynthesis</keyword>
<evidence type="ECO:0000256" key="10">
    <source>
        <dbReference type="ARBA" id="ARBA00022989"/>
    </source>
</evidence>
<dbReference type="EC" id="2.4.1.-" evidence="12"/>
<evidence type="ECO:0000256" key="4">
    <source>
        <dbReference type="ARBA" id="ARBA00013795"/>
    </source>
</evidence>
<keyword evidence="7 12" id="KW-0808">Transferase</keyword>
<dbReference type="OrthoDB" id="10252502at2759"/>
<dbReference type="GO" id="GO:0004376">
    <property type="term" value="F:GPI mannosyltransferase activity"/>
    <property type="evidence" value="ECO:0007669"/>
    <property type="project" value="InterPro"/>
</dbReference>
<feature type="transmembrane region" description="Helical" evidence="12">
    <location>
        <begin position="130"/>
        <end position="148"/>
    </location>
</feature>
<evidence type="ECO:0000256" key="2">
    <source>
        <dbReference type="ARBA" id="ARBA00004687"/>
    </source>
</evidence>
<feature type="transmembrane region" description="Helical" evidence="12">
    <location>
        <begin position="349"/>
        <end position="369"/>
    </location>
</feature>
<comment type="subcellular location">
    <subcellularLocation>
        <location evidence="1 12">Endoplasmic reticulum membrane</location>
        <topology evidence="1 12">Multi-pass membrane protein</topology>
    </subcellularLocation>
</comment>
<evidence type="ECO:0000256" key="5">
    <source>
        <dbReference type="ARBA" id="ARBA00022502"/>
    </source>
</evidence>
<name>A0A0D2DP74_9EURO</name>
<evidence type="ECO:0000256" key="1">
    <source>
        <dbReference type="ARBA" id="ARBA00004477"/>
    </source>
</evidence>
<feature type="transmembrane region" description="Helical" evidence="12">
    <location>
        <begin position="288"/>
        <end position="308"/>
    </location>
</feature>
<dbReference type="PANTHER" id="PTHR12468:SF2">
    <property type="entry name" value="GPI MANNOSYLTRANSFERASE 2"/>
    <property type="match status" value="1"/>
</dbReference>
<dbReference type="InterPro" id="IPR007315">
    <property type="entry name" value="PIG-V/Gpi18"/>
</dbReference>
<keyword evidence="6 12" id="KW-0328">Glycosyltransferase</keyword>
<accession>A0A0D2DP74</accession>
<dbReference type="AlphaFoldDB" id="A0A0D2DP74"/>
<dbReference type="GO" id="GO:0000009">
    <property type="term" value="F:alpha-1,6-mannosyltransferase activity"/>
    <property type="evidence" value="ECO:0007669"/>
    <property type="project" value="InterPro"/>
</dbReference>
<organism evidence="14 15">
    <name type="scientific">Exophiala oligosperma</name>
    <dbReference type="NCBI Taxonomy" id="215243"/>
    <lineage>
        <taxon>Eukaryota</taxon>
        <taxon>Fungi</taxon>
        <taxon>Dikarya</taxon>
        <taxon>Ascomycota</taxon>
        <taxon>Pezizomycotina</taxon>
        <taxon>Eurotiomycetes</taxon>
        <taxon>Chaetothyriomycetidae</taxon>
        <taxon>Chaetothyriales</taxon>
        <taxon>Herpotrichiellaceae</taxon>
        <taxon>Exophiala</taxon>
    </lineage>
</organism>
<evidence type="ECO:0000256" key="12">
    <source>
        <dbReference type="RuleBase" id="RU363112"/>
    </source>
</evidence>
<evidence type="ECO:0000256" key="9">
    <source>
        <dbReference type="ARBA" id="ARBA00022824"/>
    </source>
</evidence>
<protein>
    <recommendedName>
        <fullName evidence="4 12">GPI mannosyltransferase 2</fullName>
        <ecNumber evidence="12">2.4.1.-</ecNumber>
    </recommendedName>
</protein>
<dbReference type="EMBL" id="KN847334">
    <property type="protein sequence ID" value="KIW44623.1"/>
    <property type="molecule type" value="Genomic_DNA"/>
</dbReference>
<dbReference type="GeneID" id="27355153"/>
<evidence type="ECO:0000256" key="11">
    <source>
        <dbReference type="ARBA" id="ARBA00023136"/>
    </source>
</evidence>
<feature type="transmembrane region" description="Helical" evidence="12">
    <location>
        <begin position="444"/>
        <end position="461"/>
    </location>
</feature>
<feature type="compositionally biased region" description="Low complexity" evidence="13">
    <location>
        <begin position="387"/>
        <end position="411"/>
    </location>
</feature>
<reference evidence="14 15" key="1">
    <citation type="submission" date="2015-01" db="EMBL/GenBank/DDBJ databases">
        <title>The Genome Sequence of Exophiala oligosperma CBS72588.</title>
        <authorList>
            <consortium name="The Broad Institute Genomics Platform"/>
            <person name="Cuomo C."/>
            <person name="de Hoog S."/>
            <person name="Gorbushina A."/>
            <person name="Stielow B."/>
            <person name="Teixiera M."/>
            <person name="Abouelleil A."/>
            <person name="Chapman S.B."/>
            <person name="Priest M."/>
            <person name="Young S.K."/>
            <person name="Wortman J."/>
            <person name="Nusbaum C."/>
            <person name="Birren B."/>
        </authorList>
    </citation>
    <scope>NUCLEOTIDE SEQUENCE [LARGE SCALE GENOMIC DNA]</scope>
    <source>
        <strain evidence="14 15">CBS 72588</strain>
    </source>
</reference>
<dbReference type="GO" id="GO:0031501">
    <property type="term" value="C:mannosyltransferase complex"/>
    <property type="evidence" value="ECO:0007669"/>
    <property type="project" value="TreeGrafter"/>
</dbReference>
<dbReference type="HOGENOM" id="CLU_029048_0_0_1"/>
<evidence type="ECO:0000313" key="14">
    <source>
        <dbReference type="EMBL" id="KIW44623.1"/>
    </source>
</evidence>
<comment type="similarity">
    <text evidence="3 12">Belongs to the PIGV family.</text>
</comment>
<evidence type="ECO:0000256" key="6">
    <source>
        <dbReference type="ARBA" id="ARBA00022676"/>
    </source>
</evidence>
<keyword evidence="11 12" id="KW-0472">Membrane</keyword>
<evidence type="ECO:0000256" key="3">
    <source>
        <dbReference type="ARBA" id="ARBA00008698"/>
    </source>
</evidence>
<gene>
    <name evidence="14" type="ORF">PV06_03079</name>
</gene>
<evidence type="ECO:0000313" key="15">
    <source>
        <dbReference type="Proteomes" id="UP000053342"/>
    </source>
</evidence>
<dbReference type="GO" id="GO:0006506">
    <property type="term" value="P:GPI anchor biosynthetic process"/>
    <property type="evidence" value="ECO:0007669"/>
    <property type="project" value="UniProtKB-UniPathway"/>
</dbReference>
<feature type="transmembrane region" description="Helical" evidence="12">
    <location>
        <begin position="419"/>
        <end position="438"/>
    </location>
</feature>
<evidence type="ECO:0000256" key="13">
    <source>
        <dbReference type="SAM" id="MobiDB-lite"/>
    </source>
</evidence>
<dbReference type="VEuPathDB" id="FungiDB:PV06_03079"/>
<dbReference type="PANTHER" id="PTHR12468">
    <property type="entry name" value="GPI MANNOSYLTRANSFERASE 2"/>
    <property type="match status" value="1"/>
</dbReference>
<feature type="transmembrane region" description="Helical" evidence="12">
    <location>
        <begin position="207"/>
        <end position="224"/>
    </location>
</feature>
<keyword evidence="8 12" id="KW-0812">Transmembrane</keyword>
<feature type="transmembrane region" description="Helical" evidence="12">
    <location>
        <begin position="257"/>
        <end position="276"/>
    </location>
</feature>
<evidence type="ECO:0000256" key="7">
    <source>
        <dbReference type="ARBA" id="ARBA00022679"/>
    </source>
</evidence>
<keyword evidence="10 12" id="KW-1133">Transmembrane helix</keyword>
<dbReference type="GO" id="GO:0005789">
    <property type="term" value="C:endoplasmic reticulum membrane"/>
    <property type="evidence" value="ECO:0007669"/>
    <property type="project" value="UniProtKB-SubCell"/>
</dbReference>
<dbReference type="STRING" id="215243.A0A0D2DP74"/>
<feature type="transmembrane region" description="Helical" evidence="12">
    <location>
        <begin position="20"/>
        <end position="40"/>
    </location>
</feature>